<keyword evidence="2" id="KW-0378">Hydrolase</keyword>
<accession>A0A7S8EC50</accession>
<dbReference type="InterPro" id="IPR029149">
    <property type="entry name" value="Creatin/AminoP/Spt16_N"/>
</dbReference>
<dbReference type="PANTHER" id="PTHR46112">
    <property type="entry name" value="AMINOPEPTIDASE"/>
    <property type="match status" value="1"/>
</dbReference>
<evidence type="ECO:0000256" key="2">
    <source>
        <dbReference type="ARBA" id="ARBA00022801"/>
    </source>
</evidence>
<dbReference type="InterPro" id="IPR050659">
    <property type="entry name" value="Peptidase_M24B"/>
</dbReference>
<dbReference type="InterPro" id="IPR000994">
    <property type="entry name" value="Pept_M24"/>
</dbReference>
<gene>
    <name evidence="5" type="ORF">G4Y79_07770</name>
</gene>
<dbReference type="PANTHER" id="PTHR46112:SF3">
    <property type="entry name" value="AMINOPEPTIDASE YPDF"/>
    <property type="match status" value="1"/>
</dbReference>
<reference evidence="5 6" key="1">
    <citation type="submission" date="2020-02" db="EMBL/GenBank/DDBJ databases">
        <authorList>
            <person name="Zheng R.K."/>
            <person name="Sun C.M."/>
        </authorList>
    </citation>
    <scope>NUCLEOTIDE SEQUENCE [LARGE SCALE GENOMIC DNA]</scope>
    <source>
        <strain evidence="6">rifampicinis</strain>
    </source>
</reference>
<dbReference type="SUPFAM" id="SSF53092">
    <property type="entry name" value="Creatinase/prolidase N-terminal domain"/>
    <property type="match status" value="1"/>
</dbReference>
<keyword evidence="5" id="KW-0645">Protease</keyword>
<dbReference type="AlphaFoldDB" id="A0A7S8EC50"/>
<keyword evidence="5" id="KW-0031">Aminopeptidase</keyword>
<dbReference type="Gene3D" id="3.40.350.10">
    <property type="entry name" value="Creatinase/prolidase N-terminal domain"/>
    <property type="match status" value="1"/>
</dbReference>
<dbReference type="KEGG" id="pmet:G4Y79_07770"/>
<keyword evidence="6" id="KW-1185">Reference proteome</keyword>
<dbReference type="EMBL" id="CP062983">
    <property type="protein sequence ID" value="QPC84261.1"/>
    <property type="molecule type" value="Genomic_DNA"/>
</dbReference>
<evidence type="ECO:0000256" key="1">
    <source>
        <dbReference type="ARBA" id="ARBA00022723"/>
    </source>
</evidence>
<keyword evidence="1 3" id="KW-0479">Metal-binding</keyword>
<dbReference type="SUPFAM" id="SSF55920">
    <property type="entry name" value="Creatinase/aminopeptidase"/>
    <property type="match status" value="1"/>
</dbReference>
<dbReference type="Gene3D" id="3.90.230.10">
    <property type="entry name" value="Creatinase/methionine aminopeptidase superfamily"/>
    <property type="match status" value="1"/>
</dbReference>
<comment type="similarity">
    <text evidence="3">Belongs to the peptidase M24B family.</text>
</comment>
<dbReference type="InterPro" id="IPR036005">
    <property type="entry name" value="Creatinase/aminopeptidase-like"/>
</dbReference>
<dbReference type="Proteomes" id="UP000594468">
    <property type="component" value="Chromosome"/>
</dbReference>
<dbReference type="PROSITE" id="PS00491">
    <property type="entry name" value="PROLINE_PEPTIDASE"/>
    <property type="match status" value="1"/>
</dbReference>
<evidence type="ECO:0000313" key="5">
    <source>
        <dbReference type="EMBL" id="QPC84261.1"/>
    </source>
</evidence>
<proteinExistence type="inferred from homology"/>
<dbReference type="RefSeq" id="WP_195172324.1">
    <property type="nucleotide sequence ID" value="NZ_CP062983.1"/>
</dbReference>
<dbReference type="GO" id="GO:0046872">
    <property type="term" value="F:metal ion binding"/>
    <property type="evidence" value="ECO:0007669"/>
    <property type="project" value="UniProtKB-KW"/>
</dbReference>
<dbReference type="Pfam" id="PF00557">
    <property type="entry name" value="Peptidase_M24"/>
    <property type="match status" value="1"/>
</dbReference>
<dbReference type="InterPro" id="IPR001131">
    <property type="entry name" value="Peptidase_M24B_aminopep-P_CS"/>
</dbReference>
<evidence type="ECO:0000313" key="6">
    <source>
        <dbReference type="Proteomes" id="UP000594468"/>
    </source>
</evidence>
<organism evidence="5 6">
    <name type="scientific">Phototrophicus methaneseepsis</name>
    <dbReference type="NCBI Taxonomy" id="2710758"/>
    <lineage>
        <taxon>Bacteria</taxon>
        <taxon>Bacillati</taxon>
        <taxon>Chloroflexota</taxon>
        <taxon>Candidatus Thermofontia</taxon>
        <taxon>Phototrophicales</taxon>
        <taxon>Phototrophicaceae</taxon>
        <taxon>Phototrophicus</taxon>
    </lineage>
</organism>
<protein>
    <submittedName>
        <fullName evidence="5">Aminopeptidase P family protein</fullName>
    </submittedName>
</protein>
<sequence length="381" mass="41537">MLDYKARMTQFQQDLEGQADLAFFPISADLNYLTGVPRDIPNYGWTMHPGGWLEGGWIAPNKPPVLTLPRMTAEFGGLIGSSDVELLVLGDHGDPAEMVAKILKQMDLPESPTIAVGDRTHGETLIHLQEMLPGVKFVSGTTITRKRRVIKSEEEIDILRKAGAITEAAFADTIKNLKHGMTELEVMTEVNYQLRKHGSLGESFTTSLYNSGVNHPLVLGKRLETMPRVLEPPVAILFDFGAILDDYCYDFGRTVWFGEPNDEIIKVHGLVMAAQAAGMAALKVGNTTAEADAAARSVIEEAGMGPLFRHRLGHGIGMDVHEPPFLTASDHTPLQAGMLFTDEPSILQDAGPSARVEDIVVVREGKGEPLTSGFQELVVID</sequence>
<evidence type="ECO:0000256" key="3">
    <source>
        <dbReference type="RuleBase" id="RU000590"/>
    </source>
</evidence>
<name>A0A7S8EC50_9CHLR</name>
<dbReference type="GO" id="GO:0004177">
    <property type="term" value="F:aminopeptidase activity"/>
    <property type="evidence" value="ECO:0007669"/>
    <property type="project" value="UniProtKB-KW"/>
</dbReference>
<evidence type="ECO:0000259" key="4">
    <source>
        <dbReference type="Pfam" id="PF00557"/>
    </source>
</evidence>
<feature type="domain" description="Peptidase M24" evidence="4">
    <location>
        <begin position="158"/>
        <end position="364"/>
    </location>
</feature>